<dbReference type="Proteomes" id="UP001190465">
    <property type="component" value="Chromosome"/>
</dbReference>
<organism evidence="3 4">
    <name type="scientific">[Mycobacterium] burgundiense</name>
    <dbReference type="NCBI Taxonomy" id="3064286"/>
    <lineage>
        <taxon>Bacteria</taxon>
        <taxon>Bacillati</taxon>
        <taxon>Actinomycetota</taxon>
        <taxon>Actinomycetes</taxon>
        <taxon>Mycobacteriales</taxon>
        <taxon>Mycobacteriaceae</taxon>
        <taxon>Mycolicibacterium</taxon>
    </lineage>
</organism>
<sequence>MTASPPDPDPANTPDLELGGGVAAGGTPPESAQTSGLAEPAPRPRHRYTPTQIVTLIAVAIFVLVFAGTAVGLILNMVG</sequence>
<dbReference type="EMBL" id="OY726397">
    <property type="protein sequence ID" value="CAJ1511094.1"/>
    <property type="molecule type" value="Genomic_DNA"/>
</dbReference>
<keyword evidence="4" id="KW-1185">Reference proteome</keyword>
<keyword evidence="2" id="KW-0812">Transmembrane</keyword>
<reference evidence="3 4" key="1">
    <citation type="submission" date="2023-08" db="EMBL/GenBank/DDBJ databases">
        <authorList>
            <person name="Folkvardsen B D."/>
            <person name="Norman A."/>
        </authorList>
    </citation>
    <scope>NUCLEOTIDE SEQUENCE [LARGE SCALE GENOMIC DNA]</scope>
    <source>
        <strain evidence="3 4">Mu0053</strain>
    </source>
</reference>
<accession>A0ABM9M7D1</accession>
<dbReference type="Pfam" id="PF20088">
    <property type="entry name" value="DUF6480"/>
    <property type="match status" value="1"/>
</dbReference>
<feature type="compositionally biased region" description="Pro residues" evidence="1">
    <location>
        <begin position="1"/>
        <end position="11"/>
    </location>
</feature>
<feature type="region of interest" description="Disordered" evidence="1">
    <location>
        <begin position="1"/>
        <end position="46"/>
    </location>
</feature>
<feature type="transmembrane region" description="Helical" evidence="2">
    <location>
        <begin position="53"/>
        <end position="75"/>
    </location>
</feature>
<evidence type="ECO:0000256" key="2">
    <source>
        <dbReference type="SAM" id="Phobius"/>
    </source>
</evidence>
<dbReference type="RefSeq" id="WP_308480265.1">
    <property type="nucleotide sequence ID" value="NZ_OY726397.1"/>
</dbReference>
<proteinExistence type="predicted"/>
<evidence type="ECO:0000313" key="4">
    <source>
        <dbReference type="Proteomes" id="UP001190465"/>
    </source>
</evidence>
<keyword evidence="2" id="KW-0472">Membrane</keyword>
<dbReference type="InterPro" id="IPR045512">
    <property type="entry name" value="DUF6480"/>
</dbReference>
<gene>
    <name evidence="3" type="ORF">MU0053_005011</name>
</gene>
<keyword evidence="2" id="KW-1133">Transmembrane helix</keyword>
<name>A0ABM9M7D1_9MYCO</name>
<protein>
    <submittedName>
        <fullName evidence="3">DUF6480 family protein</fullName>
    </submittedName>
</protein>
<evidence type="ECO:0000256" key="1">
    <source>
        <dbReference type="SAM" id="MobiDB-lite"/>
    </source>
</evidence>
<evidence type="ECO:0000313" key="3">
    <source>
        <dbReference type="EMBL" id="CAJ1511094.1"/>
    </source>
</evidence>